<evidence type="ECO:0000313" key="1">
    <source>
        <dbReference type="EMBL" id="KAH7939723.1"/>
    </source>
</evidence>
<accession>A0A9D4PFZ4</accession>
<dbReference type="VEuPathDB" id="VectorBase:RSAN_048685"/>
<evidence type="ECO:0000313" key="2">
    <source>
        <dbReference type="Proteomes" id="UP000821837"/>
    </source>
</evidence>
<comment type="caution">
    <text evidence="1">The sequence shown here is derived from an EMBL/GenBank/DDBJ whole genome shotgun (WGS) entry which is preliminary data.</text>
</comment>
<organism evidence="1 2">
    <name type="scientific">Rhipicephalus sanguineus</name>
    <name type="common">Brown dog tick</name>
    <name type="synonym">Ixodes sanguineus</name>
    <dbReference type="NCBI Taxonomy" id="34632"/>
    <lineage>
        <taxon>Eukaryota</taxon>
        <taxon>Metazoa</taxon>
        <taxon>Ecdysozoa</taxon>
        <taxon>Arthropoda</taxon>
        <taxon>Chelicerata</taxon>
        <taxon>Arachnida</taxon>
        <taxon>Acari</taxon>
        <taxon>Parasitiformes</taxon>
        <taxon>Ixodida</taxon>
        <taxon>Ixodoidea</taxon>
        <taxon>Ixodidae</taxon>
        <taxon>Rhipicephalinae</taxon>
        <taxon>Rhipicephalus</taxon>
        <taxon>Rhipicephalus</taxon>
    </lineage>
</organism>
<name>A0A9D4PFZ4_RHISA</name>
<gene>
    <name evidence="1" type="ORF">HPB52_016463</name>
</gene>
<reference evidence="1" key="1">
    <citation type="journal article" date="2020" name="Cell">
        <title>Large-Scale Comparative Analyses of Tick Genomes Elucidate Their Genetic Diversity and Vector Capacities.</title>
        <authorList>
            <consortium name="Tick Genome and Microbiome Consortium (TIGMIC)"/>
            <person name="Jia N."/>
            <person name="Wang J."/>
            <person name="Shi W."/>
            <person name="Du L."/>
            <person name="Sun Y."/>
            <person name="Zhan W."/>
            <person name="Jiang J.F."/>
            <person name="Wang Q."/>
            <person name="Zhang B."/>
            <person name="Ji P."/>
            <person name="Bell-Sakyi L."/>
            <person name="Cui X.M."/>
            <person name="Yuan T.T."/>
            <person name="Jiang B.G."/>
            <person name="Yang W.F."/>
            <person name="Lam T.T."/>
            <person name="Chang Q.C."/>
            <person name="Ding S.J."/>
            <person name="Wang X.J."/>
            <person name="Zhu J.G."/>
            <person name="Ruan X.D."/>
            <person name="Zhao L."/>
            <person name="Wei J.T."/>
            <person name="Ye R.Z."/>
            <person name="Que T.C."/>
            <person name="Du C.H."/>
            <person name="Zhou Y.H."/>
            <person name="Cheng J.X."/>
            <person name="Dai P.F."/>
            <person name="Guo W.B."/>
            <person name="Han X.H."/>
            <person name="Huang E.J."/>
            <person name="Li L.F."/>
            <person name="Wei W."/>
            <person name="Gao Y.C."/>
            <person name="Liu J.Z."/>
            <person name="Shao H.Z."/>
            <person name="Wang X."/>
            <person name="Wang C.C."/>
            <person name="Yang T.C."/>
            <person name="Huo Q.B."/>
            <person name="Li W."/>
            <person name="Chen H.Y."/>
            <person name="Chen S.E."/>
            <person name="Zhou L.G."/>
            <person name="Ni X.B."/>
            <person name="Tian J.H."/>
            <person name="Sheng Y."/>
            <person name="Liu T."/>
            <person name="Pan Y.S."/>
            <person name="Xia L.Y."/>
            <person name="Li J."/>
            <person name="Zhao F."/>
            <person name="Cao W.C."/>
        </authorList>
    </citation>
    <scope>NUCLEOTIDE SEQUENCE</scope>
    <source>
        <strain evidence="1">Rsan-2018</strain>
    </source>
</reference>
<protein>
    <submittedName>
        <fullName evidence="1">Uncharacterized protein</fullName>
    </submittedName>
</protein>
<dbReference type="EMBL" id="JABSTV010001254">
    <property type="protein sequence ID" value="KAH7939723.1"/>
    <property type="molecule type" value="Genomic_DNA"/>
</dbReference>
<keyword evidence="2" id="KW-1185">Reference proteome</keyword>
<dbReference type="AlphaFoldDB" id="A0A9D4PFZ4"/>
<proteinExistence type="predicted"/>
<dbReference type="Proteomes" id="UP000821837">
    <property type="component" value="Chromosome 8"/>
</dbReference>
<reference evidence="1" key="2">
    <citation type="submission" date="2021-09" db="EMBL/GenBank/DDBJ databases">
        <authorList>
            <person name="Jia N."/>
            <person name="Wang J."/>
            <person name="Shi W."/>
            <person name="Du L."/>
            <person name="Sun Y."/>
            <person name="Zhan W."/>
            <person name="Jiang J."/>
            <person name="Wang Q."/>
            <person name="Zhang B."/>
            <person name="Ji P."/>
            <person name="Sakyi L.B."/>
            <person name="Cui X."/>
            <person name="Yuan T."/>
            <person name="Jiang B."/>
            <person name="Yang W."/>
            <person name="Lam T.T.-Y."/>
            <person name="Chang Q."/>
            <person name="Ding S."/>
            <person name="Wang X."/>
            <person name="Zhu J."/>
            <person name="Ruan X."/>
            <person name="Zhao L."/>
            <person name="Wei J."/>
            <person name="Que T."/>
            <person name="Du C."/>
            <person name="Cheng J."/>
            <person name="Dai P."/>
            <person name="Han X."/>
            <person name="Huang E."/>
            <person name="Gao Y."/>
            <person name="Liu J."/>
            <person name="Shao H."/>
            <person name="Ye R."/>
            <person name="Li L."/>
            <person name="Wei W."/>
            <person name="Wang X."/>
            <person name="Wang C."/>
            <person name="Huo Q."/>
            <person name="Li W."/>
            <person name="Guo W."/>
            <person name="Chen H."/>
            <person name="Chen S."/>
            <person name="Zhou L."/>
            <person name="Zhou L."/>
            <person name="Ni X."/>
            <person name="Tian J."/>
            <person name="Zhou Y."/>
            <person name="Sheng Y."/>
            <person name="Liu T."/>
            <person name="Pan Y."/>
            <person name="Xia L."/>
            <person name="Li J."/>
            <person name="Zhao F."/>
            <person name="Cao W."/>
        </authorList>
    </citation>
    <scope>NUCLEOTIDE SEQUENCE</scope>
    <source>
        <strain evidence="1">Rsan-2018</strain>
        <tissue evidence="1">Larvae</tissue>
    </source>
</reference>
<sequence>MEAVPVPRGTVVCTVSNLIRAESSALPPDGVCDLLFFDSFYKDNKNILADGYRKLEPNARFFLDWARRAHSGTKYGASFAFTNTVTPSDLMTKGFNQGVLGLVQYNARNFGFLNLYREFSTPTAVRNALLVLKQIDSYLKRLHARRSPFYVLGLSIDIGQDPKTVEIMSGRYYAPKRVDTSQRYLPFEDCTDFPGPYYNDPTNVCPSVAGADWKFEENNTYHYEAVLNEKLNRTFTFDTVDSLKAKMCEVKRYLTSVSFGLAAYDIDFDSSAPGCAEIGIKPGAFNRLSGVRQLSDFLINKYAGYVGCLDLNFTTSRTA</sequence>